<proteinExistence type="predicted"/>
<dbReference type="EMBL" id="AHBZ03000027">
    <property type="protein sequence ID" value="KAF7764484.1"/>
    <property type="molecule type" value="Genomic_DNA"/>
</dbReference>
<organism evidence="1 2">
    <name type="scientific">Pseudoalteromonas citrea</name>
    <dbReference type="NCBI Taxonomy" id="43655"/>
    <lineage>
        <taxon>Bacteria</taxon>
        <taxon>Pseudomonadati</taxon>
        <taxon>Pseudomonadota</taxon>
        <taxon>Gammaproteobacteria</taxon>
        <taxon>Alteromonadales</taxon>
        <taxon>Pseudoalteromonadaceae</taxon>
        <taxon>Pseudoalteromonas</taxon>
    </lineage>
</organism>
<reference evidence="1" key="2">
    <citation type="submission" date="2015-03" db="EMBL/GenBank/DDBJ databases">
        <title>Genome sequence of Pseudoalteromonas citrea.</title>
        <authorList>
            <person name="Xie B.-B."/>
            <person name="Rong J.-C."/>
            <person name="Qin Q.-L."/>
            <person name="Zhang Y.-Z."/>
        </authorList>
    </citation>
    <scope>NUCLEOTIDE SEQUENCE</scope>
    <source>
        <strain evidence="1">DSM 8771</strain>
    </source>
</reference>
<protein>
    <submittedName>
        <fullName evidence="1">Uncharacterized protein</fullName>
    </submittedName>
</protein>
<dbReference type="Proteomes" id="UP000016487">
    <property type="component" value="Unassembled WGS sequence"/>
</dbReference>
<evidence type="ECO:0000313" key="1">
    <source>
        <dbReference type="EMBL" id="KAF7764484.1"/>
    </source>
</evidence>
<evidence type="ECO:0000313" key="2">
    <source>
        <dbReference type="Proteomes" id="UP000016487"/>
    </source>
</evidence>
<accession>A0AAD4AEI4</accession>
<sequence>MKISFIFHLSQKNLSQTIVAAAGVAAPVFGIPIDKHVKYG</sequence>
<gene>
    <name evidence="1" type="ORF">PCIT_b0495</name>
</gene>
<dbReference type="AlphaFoldDB" id="A0AAD4AEI4"/>
<reference evidence="1" key="1">
    <citation type="journal article" date="2012" name="J. Bacteriol.">
        <title>Genome sequences of type strains of seven species of the marine bacterium Pseudoalteromonas.</title>
        <authorList>
            <person name="Xie B.B."/>
            <person name="Shu Y.L."/>
            <person name="Qin Q.L."/>
            <person name="Rong J.C."/>
            <person name="Zhang X.Y."/>
            <person name="Chen X.L."/>
            <person name="Shi M."/>
            <person name="He H.L."/>
            <person name="Zhou B.C."/>
            <person name="Zhang Y.Z."/>
        </authorList>
    </citation>
    <scope>NUCLEOTIDE SEQUENCE</scope>
    <source>
        <strain evidence="1">DSM 8771</strain>
    </source>
</reference>
<name>A0AAD4AEI4_9GAMM</name>
<comment type="caution">
    <text evidence="1">The sequence shown here is derived from an EMBL/GenBank/DDBJ whole genome shotgun (WGS) entry which is preliminary data.</text>
</comment>